<accession>A0ABW3MSS9</accession>
<gene>
    <name evidence="1" type="ORF">ACFQ1S_45185</name>
</gene>
<protein>
    <submittedName>
        <fullName evidence="1">Ribulokinase</fullName>
    </submittedName>
</protein>
<name>A0ABW3MSS9_9PSEU</name>
<evidence type="ECO:0000313" key="2">
    <source>
        <dbReference type="Proteomes" id="UP001597045"/>
    </source>
</evidence>
<dbReference type="Gene3D" id="3.30.420.40">
    <property type="match status" value="1"/>
</dbReference>
<comment type="caution">
    <text evidence="1">The sequence shown here is derived from an EMBL/GenBank/DDBJ whole genome shotgun (WGS) entry which is preliminary data.</text>
</comment>
<evidence type="ECO:0000313" key="1">
    <source>
        <dbReference type="EMBL" id="MFD1052270.1"/>
    </source>
</evidence>
<dbReference type="Proteomes" id="UP001597045">
    <property type="component" value="Unassembled WGS sequence"/>
</dbReference>
<keyword evidence="2" id="KW-1185">Reference proteome</keyword>
<reference evidence="2" key="1">
    <citation type="journal article" date="2019" name="Int. J. Syst. Evol. Microbiol.">
        <title>The Global Catalogue of Microorganisms (GCM) 10K type strain sequencing project: providing services to taxonomists for standard genome sequencing and annotation.</title>
        <authorList>
            <consortium name="The Broad Institute Genomics Platform"/>
            <consortium name="The Broad Institute Genome Sequencing Center for Infectious Disease"/>
            <person name="Wu L."/>
            <person name="Ma J."/>
        </authorList>
    </citation>
    <scope>NUCLEOTIDE SEQUENCE [LARGE SCALE GENOMIC DNA]</scope>
    <source>
        <strain evidence="2">JCM 31486</strain>
    </source>
</reference>
<proteinExistence type="predicted"/>
<feature type="non-terminal residue" evidence="1">
    <location>
        <position position="1"/>
    </location>
</feature>
<sequence>YPDIRAAAAAMGSVVKDVYLPIEANVEAYQELFEEYRTLHDYFGRGGNDVMHRLRARRKVQKGQN</sequence>
<dbReference type="EMBL" id="JBHTIS010004276">
    <property type="protein sequence ID" value="MFD1052270.1"/>
    <property type="molecule type" value="Genomic_DNA"/>
</dbReference>
<organism evidence="1 2">
    <name type="scientific">Kibdelosporangium lantanae</name>
    <dbReference type="NCBI Taxonomy" id="1497396"/>
    <lineage>
        <taxon>Bacteria</taxon>
        <taxon>Bacillati</taxon>
        <taxon>Actinomycetota</taxon>
        <taxon>Actinomycetes</taxon>
        <taxon>Pseudonocardiales</taxon>
        <taxon>Pseudonocardiaceae</taxon>
        <taxon>Kibdelosporangium</taxon>
    </lineage>
</organism>